<dbReference type="AlphaFoldDB" id="A0A1H5R8G6"/>
<dbReference type="Proteomes" id="UP000198878">
    <property type="component" value="Unassembled WGS sequence"/>
</dbReference>
<dbReference type="EMBL" id="FNUJ01000007">
    <property type="protein sequence ID" value="SEF34690.1"/>
    <property type="molecule type" value="Genomic_DNA"/>
</dbReference>
<organism evidence="1 2">
    <name type="scientific">Amycolatopsis pretoriensis</name>
    <dbReference type="NCBI Taxonomy" id="218821"/>
    <lineage>
        <taxon>Bacteria</taxon>
        <taxon>Bacillati</taxon>
        <taxon>Actinomycetota</taxon>
        <taxon>Actinomycetes</taxon>
        <taxon>Pseudonocardiales</taxon>
        <taxon>Pseudonocardiaceae</taxon>
        <taxon>Amycolatopsis</taxon>
    </lineage>
</organism>
<evidence type="ECO:0000313" key="2">
    <source>
        <dbReference type="Proteomes" id="UP000198878"/>
    </source>
</evidence>
<dbReference type="Pfam" id="PF21819">
    <property type="entry name" value="DUF6885"/>
    <property type="match status" value="1"/>
</dbReference>
<name>A0A1H5R8G6_9PSEU</name>
<dbReference type="STRING" id="218821.SAMN05421837_107513"/>
<dbReference type="OrthoDB" id="3618129at2"/>
<dbReference type="RefSeq" id="WP_086674392.1">
    <property type="nucleotide sequence ID" value="NZ_FNUJ01000007.1"/>
</dbReference>
<proteinExistence type="predicted"/>
<keyword evidence="2" id="KW-1185">Reference proteome</keyword>
<gene>
    <name evidence="1" type="ORF">SAMN05421837_107513</name>
</gene>
<evidence type="ECO:0000313" key="1">
    <source>
        <dbReference type="EMBL" id="SEF34690.1"/>
    </source>
</evidence>
<reference evidence="2" key="1">
    <citation type="submission" date="2016-10" db="EMBL/GenBank/DDBJ databases">
        <authorList>
            <person name="Varghese N."/>
            <person name="Submissions S."/>
        </authorList>
    </citation>
    <scope>NUCLEOTIDE SEQUENCE [LARGE SCALE GENOMIC DNA]</scope>
    <source>
        <strain evidence="2">DSM 44654</strain>
    </source>
</reference>
<accession>A0A1H5R8G6</accession>
<evidence type="ECO:0008006" key="3">
    <source>
        <dbReference type="Google" id="ProtNLM"/>
    </source>
</evidence>
<protein>
    <recommendedName>
        <fullName evidence="3">Peptidase_C39 like family protein</fullName>
    </recommendedName>
</protein>
<sequence>MSSGIDGGQLDLSGVRWLPGGARLAAVAQAELPQKDGLAAAFCGLAALRAAGLDVPDQDAVAVAAGTVRGPVVRPPGEAGRPGFRLPVPQVDDPAAAGTRVSGLATAIGALSGGALATVPVTGEWTTETLFDLLTGLWDVPRVAVLARIDAAELGAHDTPERALLDYLDTGVPPLWTSRWRPPGGHFVLVAGIRIGAEGTLLSIVDTYPSFGDNGIHDQPVEWVTAALAGLGVLVVVDADQVAVTREAVRVAGLSPSYWD</sequence>
<dbReference type="InterPro" id="IPR049252">
    <property type="entry name" value="DUF6885"/>
</dbReference>